<sequence length="365" mass="36446">MSIQMDPPRSPVPAVAQALAEAALQRQNMLLGADKGASRVVVPGAGSSTGGVPPLPTPNPAAPLAPPPLPEGASDPALADRVSLSPRASQALQGQGQTPAAAPPTAAAQPGRGVAVPPAAIPTLAAAGAGGVAGAAWPATGVSPAMRGLLDALVQQLTPAAQRVVAVQPWGAGLGGAGGLPADPDLPPLQTWLVGQGLLHTEQGPRAFTATLRVPAAWLQSLPAASSPSSPTPSGTLQAALAGRSQALTSGLFALVLQPGVGAGERAAATSALLSLELAPWQGAAASVVYGRDQLQARNDPWLQMLALQASGYGREEEEADQRRRARGHCDTPGCPYAGRAPCEQPFCLAMRVVPVQAVPPVGGV</sequence>
<reference evidence="2 3" key="1">
    <citation type="submission" date="2019-06" db="EMBL/GenBank/DDBJ databases">
        <title>Genomic Encyclopedia of Archaeal and Bacterial Type Strains, Phase II (KMG-II): from individual species to whole genera.</title>
        <authorList>
            <person name="Goeker M."/>
        </authorList>
    </citation>
    <scope>NUCLEOTIDE SEQUENCE [LARGE SCALE GENOMIC DNA]</scope>
    <source>
        <strain evidence="2 3">DSM 7270</strain>
    </source>
</reference>
<dbReference type="Proteomes" id="UP000316993">
    <property type="component" value="Unassembled WGS sequence"/>
</dbReference>
<name>A0A543KVW7_9BURK</name>
<gene>
    <name evidence="2" type="ORF">BDD18_3867</name>
</gene>
<evidence type="ECO:0000313" key="2">
    <source>
        <dbReference type="EMBL" id="TQM99217.1"/>
    </source>
</evidence>
<feature type="compositionally biased region" description="Pro residues" evidence="1">
    <location>
        <begin position="53"/>
        <end position="70"/>
    </location>
</feature>
<feature type="region of interest" description="Disordered" evidence="1">
    <location>
        <begin position="40"/>
        <end position="114"/>
    </location>
</feature>
<protein>
    <recommendedName>
        <fullName evidence="4">Fe-S oxidoreductase</fullName>
    </recommendedName>
</protein>
<evidence type="ECO:0000313" key="3">
    <source>
        <dbReference type="Proteomes" id="UP000316993"/>
    </source>
</evidence>
<evidence type="ECO:0000256" key="1">
    <source>
        <dbReference type="SAM" id="MobiDB-lite"/>
    </source>
</evidence>
<evidence type="ECO:0008006" key="4">
    <source>
        <dbReference type="Google" id="ProtNLM"/>
    </source>
</evidence>
<organism evidence="2 3">
    <name type="scientific">Acidovorax temperans</name>
    <dbReference type="NCBI Taxonomy" id="80878"/>
    <lineage>
        <taxon>Bacteria</taxon>
        <taxon>Pseudomonadati</taxon>
        <taxon>Pseudomonadota</taxon>
        <taxon>Betaproteobacteria</taxon>
        <taxon>Burkholderiales</taxon>
        <taxon>Comamonadaceae</taxon>
        <taxon>Acidovorax</taxon>
    </lineage>
</organism>
<dbReference type="RefSeq" id="WP_142085273.1">
    <property type="nucleotide sequence ID" value="NZ_VFPV01000004.1"/>
</dbReference>
<accession>A0A543KVW7</accession>
<proteinExistence type="predicted"/>
<dbReference type="EMBL" id="VFPV01000004">
    <property type="protein sequence ID" value="TQM99217.1"/>
    <property type="molecule type" value="Genomic_DNA"/>
</dbReference>
<dbReference type="AlphaFoldDB" id="A0A543KVW7"/>
<comment type="caution">
    <text evidence="2">The sequence shown here is derived from an EMBL/GenBank/DDBJ whole genome shotgun (WGS) entry which is preliminary data.</text>
</comment>
<feature type="compositionally biased region" description="Low complexity" evidence="1">
    <location>
        <begin position="90"/>
        <end position="114"/>
    </location>
</feature>